<keyword evidence="3" id="KW-1185">Reference proteome</keyword>
<accession>A0A9W5UWI9</accession>
<protein>
    <submittedName>
        <fullName evidence="2">Uncharacterized protein</fullName>
    </submittedName>
</protein>
<name>A0A9W5UWI9_9ACTN</name>
<evidence type="ECO:0000256" key="1">
    <source>
        <dbReference type="SAM" id="MobiDB-lite"/>
    </source>
</evidence>
<organism evidence="2 3">
    <name type="scientific">Micromonospora sediminimaris</name>
    <dbReference type="NCBI Taxonomy" id="547162"/>
    <lineage>
        <taxon>Bacteria</taxon>
        <taxon>Bacillati</taxon>
        <taxon>Actinomycetota</taxon>
        <taxon>Actinomycetes</taxon>
        <taxon>Micromonosporales</taxon>
        <taxon>Micromonosporaceae</taxon>
        <taxon>Micromonospora</taxon>
    </lineage>
</organism>
<evidence type="ECO:0000313" key="2">
    <source>
        <dbReference type="EMBL" id="GIJ34605.1"/>
    </source>
</evidence>
<reference evidence="2" key="1">
    <citation type="submission" date="2021-01" db="EMBL/GenBank/DDBJ databases">
        <title>Whole genome shotgun sequence of Verrucosispora sediminis NBRC 107745.</title>
        <authorList>
            <person name="Komaki H."/>
            <person name="Tamura T."/>
        </authorList>
    </citation>
    <scope>NUCLEOTIDE SEQUENCE</scope>
    <source>
        <strain evidence="2">NBRC 107745</strain>
    </source>
</reference>
<feature type="region of interest" description="Disordered" evidence="1">
    <location>
        <begin position="97"/>
        <end position="118"/>
    </location>
</feature>
<comment type="caution">
    <text evidence="2">The sequence shown here is derived from an EMBL/GenBank/DDBJ whole genome shotgun (WGS) entry which is preliminary data.</text>
</comment>
<dbReference type="AlphaFoldDB" id="A0A9W5UWI9"/>
<evidence type="ECO:0000313" key="3">
    <source>
        <dbReference type="Proteomes" id="UP000607311"/>
    </source>
</evidence>
<sequence length="118" mass="12636">MRLAAVAGYGRLRFRSGHGAAGTSRPGRTPRTDQVLMAPIIAARVLPRAARSPAAIASSGVAPRAIALATASVRCYSIFLRRLFLNQLQKDMSAICPSADRTKPVRDRGKATPRHMSP</sequence>
<dbReference type="EMBL" id="BOPD01000022">
    <property type="protein sequence ID" value="GIJ34605.1"/>
    <property type="molecule type" value="Genomic_DNA"/>
</dbReference>
<gene>
    <name evidence="2" type="ORF">Vse01_37530</name>
</gene>
<dbReference type="Proteomes" id="UP000607311">
    <property type="component" value="Unassembled WGS sequence"/>
</dbReference>
<feature type="compositionally biased region" description="Basic and acidic residues" evidence="1">
    <location>
        <begin position="100"/>
        <end position="110"/>
    </location>
</feature>
<proteinExistence type="predicted"/>